<evidence type="ECO:0000313" key="7">
    <source>
        <dbReference type="Proteomes" id="UP000589036"/>
    </source>
</evidence>
<sequence>MSLSSIDKAVATLARGGRILVLDDEDRENEGGLIMAAEHAGTDDVAFFLEHTSGFLCIALDARRAADLEID</sequence>
<keyword evidence="4" id="KW-0686">Riboflavin biosynthesis</keyword>
<comment type="function">
    <text evidence="1">Catalyzes the conversion of D-ribulose 5-phosphate to formate and 3,4-dihydroxy-2-butanone 4-phosphate.</text>
</comment>
<comment type="caution">
    <text evidence="6">The sequence shown here is derived from an EMBL/GenBank/DDBJ whole genome shotgun (WGS) entry which is preliminary data.</text>
</comment>
<dbReference type="GO" id="GO:0046872">
    <property type="term" value="F:metal ion binding"/>
    <property type="evidence" value="ECO:0007669"/>
    <property type="project" value="UniProtKB-KW"/>
</dbReference>
<reference evidence="6 7" key="1">
    <citation type="submission" date="2020-07" db="EMBL/GenBank/DDBJ databases">
        <title>Sequencing the genomes of 1000 actinobacteria strains.</title>
        <authorList>
            <person name="Klenk H.-P."/>
        </authorList>
    </citation>
    <scope>NUCLEOTIDE SEQUENCE [LARGE SCALE GENOMIC DNA]</scope>
    <source>
        <strain evidence="6 7">CXB654</strain>
    </source>
</reference>
<dbReference type="InterPro" id="IPR000422">
    <property type="entry name" value="DHBP_synthase_RibB"/>
</dbReference>
<evidence type="ECO:0000256" key="4">
    <source>
        <dbReference type="ARBA" id="ARBA00022619"/>
    </source>
</evidence>
<keyword evidence="5" id="KW-0479">Metal-binding</keyword>
<evidence type="ECO:0000256" key="5">
    <source>
        <dbReference type="ARBA" id="ARBA00022723"/>
    </source>
</evidence>
<dbReference type="EC" id="4.1.99.12" evidence="3"/>
<dbReference type="GO" id="GO:0005829">
    <property type="term" value="C:cytosol"/>
    <property type="evidence" value="ECO:0007669"/>
    <property type="project" value="TreeGrafter"/>
</dbReference>
<name>A0A852TYP3_9ACTN</name>
<evidence type="ECO:0000256" key="1">
    <source>
        <dbReference type="ARBA" id="ARBA00002284"/>
    </source>
</evidence>
<dbReference type="PANTHER" id="PTHR21327">
    <property type="entry name" value="GTP CYCLOHYDROLASE II-RELATED"/>
    <property type="match status" value="1"/>
</dbReference>
<organism evidence="6 7">
    <name type="scientific">Spinactinospora alkalitolerans</name>
    <dbReference type="NCBI Taxonomy" id="687207"/>
    <lineage>
        <taxon>Bacteria</taxon>
        <taxon>Bacillati</taxon>
        <taxon>Actinomycetota</taxon>
        <taxon>Actinomycetes</taxon>
        <taxon>Streptosporangiales</taxon>
        <taxon>Nocardiopsidaceae</taxon>
        <taxon>Spinactinospora</taxon>
    </lineage>
</organism>
<proteinExistence type="predicted"/>
<gene>
    <name evidence="6" type="ORF">HDA32_003033</name>
</gene>
<dbReference type="PANTHER" id="PTHR21327:SF18">
    <property type="entry name" value="3,4-DIHYDROXY-2-BUTANONE 4-PHOSPHATE SYNTHASE"/>
    <property type="match status" value="1"/>
</dbReference>
<dbReference type="Gene3D" id="3.90.870.10">
    <property type="entry name" value="DHBP synthase"/>
    <property type="match status" value="1"/>
</dbReference>
<evidence type="ECO:0000256" key="2">
    <source>
        <dbReference type="ARBA" id="ARBA00004904"/>
    </source>
</evidence>
<dbReference type="GO" id="GO:0008686">
    <property type="term" value="F:3,4-dihydroxy-2-butanone-4-phosphate synthase activity"/>
    <property type="evidence" value="ECO:0007669"/>
    <property type="project" value="UniProtKB-EC"/>
</dbReference>
<dbReference type="InterPro" id="IPR017945">
    <property type="entry name" value="DHBP_synth_RibB-like_a/b_dom"/>
</dbReference>
<dbReference type="Pfam" id="PF00926">
    <property type="entry name" value="DHBP_synthase"/>
    <property type="match status" value="1"/>
</dbReference>
<evidence type="ECO:0000313" key="6">
    <source>
        <dbReference type="EMBL" id="NYE47913.1"/>
    </source>
</evidence>
<evidence type="ECO:0000256" key="3">
    <source>
        <dbReference type="ARBA" id="ARBA00012153"/>
    </source>
</evidence>
<dbReference type="UniPathway" id="UPA00275">
    <property type="reaction ID" value="UER00399"/>
</dbReference>
<dbReference type="SUPFAM" id="SSF55821">
    <property type="entry name" value="YrdC/RibB"/>
    <property type="match status" value="1"/>
</dbReference>
<protein>
    <recommendedName>
        <fullName evidence="3">3,4-dihydroxy-2-butanone-4-phosphate synthase</fullName>
        <ecNumber evidence="3">4.1.99.12</ecNumber>
    </recommendedName>
</protein>
<accession>A0A852TYP3</accession>
<dbReference type="AlphaFoldDB" id="A0A852TYP3"/>
<comment type="pathway">
    <text evidence="2">Cofactor biosynthesis; riboflavin biosynthesis; 2-hydroxy-3-oxobutyl phosphate from D-ribulose 5-phosphate: step 1/1.</text>
</comment>
<dbReference type="EMBL" id="JACCCC010000001">
    <property type="protein sequence ID" value="NYE47913.1"/>
    <property type="molecule type" value="Genomic_DNA"/>
</dbReference>
<dbReference type="RefSeq" id="WP_218882468.1">
    <property type="nucleotide sequence ID" value="NZ_BAAAYY010000003.1"/>
</dbReference>
<dbReference type="Proteomes" id="UP000589036">
    <property type="component" value="Unassembled WGS sequence"/>
</dbReference>
<keyword evidence="7" id="KW-1185">Reference proteome</keyword>
<dbReference type="GO" id="GO:0009231">
    <property type="term" value="P:riboflavin biosynthetic process"/>
    <property type="evidence" value="ECO:0007669"/>
    <property type="project" value="UniProtKB-UniPathway"/>
</dbReference>